<keyword evidence="7" id="KW-0049">Antioxidant</keyword>
<dbReference type="Proteomes" id="UP001458880">
    <property type="component" value="Unassembled WGS sequence"/>
</dbReference>
<dbReference type="InterPro" id="IPR024134">
    <property type="entry name" value="SOD_Cu/Zn_/chaperone"/>
</dbReference>
<keyword evidence="8" id="KW-0560">Oxidoreductase</keyword>
<comment type="cofactor">
    <cofactor evidence="2">
        <name>Zn(2+)</name>
        <dbReference type="ChEBI" id="CHEBI:29105"/>
    </cofactor>
</comment>
<keyword evidence="12" id="KW-0472">Membrane</keyword>
<feature type="domain" description="Superoxide dismutase copper/zinc binding" evidence="13">
    <location>
        <begin position="85"/>
        <end position="220"/>
    </location>
</feature>
<protein>
    <recommendedName>
        <fullName evidence="4">superoxide dismutase</fullName>
        <ecNumber evidence="4">1.15.1.1</ecNumber>
    </recommendedName>
</protein>
<keyword evidence="12" id="KW-0812">Transmembrane</keyword>
<gene>
    <name evidence="14" type="ORF">QE152_g9071</name>
</gene>
<name>A0AAW1M364_POPJA</name>
<evidence type="ECO:0000256" key="3">
    <source>
        <dbReference type="ARBA" id="ARBA00010457"/>
    </source>
</evidence>
<evidence type="ECO:0000256" key="9">
    <source>
        <dbReference type="ARBA" id="ARBA00023008"/>
    </source>
</evidence>
<dbReference type="GO" id="GO:0005507">
    <property type="term" value="F:copper ion binding"/>
    <property type="evidence" value="ECO:0007669"/>
    <property type="project" value="InterPro"/>
</dbReference>
<dbReference type="InterPro" id="IPR036423">
    <property type="entry name" value="SOD-like_Cu/Zn_dom_sf"/>
</dbReference>
<keyword evidence="12" id="KW-1133">Transmembrane helix</keyword>
<evidence type="ECO:0000256" key="5">
    <source>
        <dbReference type="ARBA" id="ARBA00022723"/>
    </source>
</evidence>
<reference evidence="14 15" key="1">
    <citation type="journal article" date="2024" name="BMC Genomics">
        <title>De novo assembly and annotation of Popillia japonica's genome with initial clues to its potential as an invasive pest.</title>
        <authorList>
            <person name="Cucini C."/>
            <person name="Boschi S."/>
            <person name="Funari R."/>
            <person name="Cardaioli E."/>
            <person name="Iannotti N."/>
            <person name="Marturano G."/>
            <person name="Paoli F."/>
            <person name="Bruttini M."/>
            <person name="Carapelli A."/>
            <person name="Frati F."/>
            <person name="Nardi F."/>
        </authorList>
    </citation>
    <scope>NUCLEOTIDE SEQUENCE [LARGE SCALE GENOMIC DNA]</scope>
    <source>
        <strain evidence="14">DMR45628</strain>
    </source>
</reference>
<evidence type="ECO:0000313" key="15">
    <source>
        <dbReference type="Proteomes" id="UP001458880"/>
    </source>
</evidence>
<evidence type="ECO:0000256" key="8">
    <source>
        <dbReference type="ARBA" id="ARBA00023002"/>
    </source>
</evidence>
<proteinExistence type="inferred from homology"/>
<dbReference type="EC" id="1.15.1.1" evidence="4"/>
<feature type="transmembrane region" description="Helical" evidence="12">
    <location>
        <begin position="7"/>
        <end position="25"/>
    </location>
</feature>
<accession>A0AAW1M364</accession>
<comment type="caution">
    <text evidence="14">The sequence shown here is derived from an EMBL/GenBank/DDBJ whole genome shotgun (WGS) entry which is preliminary data.</text>
</comment>
<evidence type="ECO:0000259" key="13">
    <source>
        <dbReference type="Pfam" id="PF00080"/>
    </source>
</evidence>
<evidence type="ECO:0000256" key="6">
    <source>
        <dbReference type="ARBA" id="ARBA00022833"/>
    </source>
</evidence>
<evidence type="ECO:0000256" key="2">
    <source>
        <dbReference type="ARBA" id="ARBA00001947"/>
    </source>
</evidence>
<evidence type="ECO:0000256" key="4">
    <source>
        <dbReference type="ARBA" id="ARBA00012682"/>
    </source>
</evidence>
<dbReference type="SUPFAM" id="SSF49329">
    <property type="entry name" value="Cu,Zn superoxide dismutase-like"/>
    <property type="match status" value="1"/>
</dbReference>
<keyword evidence="15" id="KW-1185">Reference proteome</keyword>
<evidence type="ECO:0000256" key="12">
    <source>
        <dbReference type="SAM" id="Phobius"/>
    </source>
</evidence>
<dbReference type="CDD" id="cd00305">
    <property type="entry name" value="Cu-Zn_Superoxide_Dismutase"/>
    <property type="match status" value="1"/>
</dbReference>
<organism evidence="14 15">
    <name type="scientific">Popillia japonica</name>
    <name type="common">Japanese beetle</name>
    <dbReference type="NCBI Taxonomy" id="7064"/>
    <lineage>
        <taxon>Eukaryota</taxon>
        <taxon>Metazoa</taxon>
        <taxon>Ecdysozoa</taxon>
        <taxon>Arthropoda</taxon>
        <taxon>Hexapoda</taxon>
        <taxon>Insecta</taxon>
        <taxon>Pterygota</taxon>
        <taxon>Neoptera</taxon>
        <taxon>Endopterygota</taxon>
        <taxon>Coleoptera</taxon>
        <taxon>Polyphaga</taxon>
        <taxon>Scarabaeiformia</taxon>
        <taxon>Scarabaeidae</taxon>
        <taxon>Rutelinae</taxon>
        <taxon>Popillia</taxon>
    </lineage>
</organism>
<dbReference type="EMBL" id="JASPKY010000076">
    <property type="protein sequence ID" value="KAK9739376.1"/>
    <property type="molecule type" value="Genomic_DNA"/>
</dbReference>
<dbReference type="GO" id="GO:0004784">
    <property type="term" value="F:superoxide dismutase activity"/>
    <property type="evidence" value="ECO:0007669"/>
    <property type="project" value="UniProtKB-EC"/>
</dbReference>
<sequence length="224" mass="24808">MNLVYRFLQIFMVSFIVNIKLFWAFPVENGVYPLNRLGRLLIKPFPAIENLQSDLYEVFMEPYGYELKPISAVASFSSQCDSPIKGDMMFMQMQPPTGPVFIQGNVTGLSAKKHGLHIHEFGDVRNNCQDLGAHFNPYFLPHGSPSSPIRHIGDLGNIEGKEDDVANFKLVDSLMSLVGPRSVVGRALVITSEEDDLGKYSTPESMTIGSSGKPIACAIISYMN</sequence>
<evidence type="ECO:0000313" key="14">
    <source>
        <dbReference type="EMBL" id="KAK9739376.1"/>
    </source>
</evidence>
<comment type="cofactor">
    <cofactor evidence="1">
        <name>Cu cation</name>
        <dbReference type="ChEBI" id="CHEBI:23378"/>
    </cofactor>
</comment>
<dbReference type="PRINTS" id="PR00068">
    <property type="entry name" value="CUZNDISMTASE"/>
</dbReference>
<comment type="catalytic activity">
    <reaction evidence="11">
        <text>2 superoxide + 2 H(+) = H2O2 + O2</text>
        <dbReference type="Rhea" id="RHEA:20696"/>
        <dbReference type="ChEBI" id="CHEBI:15378"/>
        <dbReference type="ChEBI" id="CHEBI:15379"/>
        <dbReference type="ChEBI" id="CHEBI:16240"/>
        <dbReference type="ChEBI" id="CHEBI:18421"/>
        <dbReference type="EC" id="1.15.1.1"/>
    </reaction>
</comment>
<comment type="similarity">
    <text evidence="3">Belongs to the Cu-Zn superoxide dismutase family.</text>
</comment>
<evidence type="ECO:0000256" key="10">
    <source>
        <dbReference type="ARBA" id="ARBA00023157"/>
    </source>
</evidence>
<keyword evidence="10" id="KW-1015">Disulfide bond</keyword>
<evidence type="ECO:0000256" key="11">
    <source>
        <dbReference type="ARBA" id="ARBA00049204"/>
    </source>
</evidence>
<dbReference type="PANTHER" id="PTHR10003">
    <property type="entry name" value="SUPEROXIDE DISMUTASE CU-ZN -RELATED"/>
    <property type="match status" value="1"/>
</dbReference>
<keyword evidence="5" id="KW-0479">Metal-binding</keyword>
<dbReference type="AlphaFoldDB" id="A0AAW1M364"/>
<evidence type="ECO:0000256" key="1">
    <source>
        <dbReference type="ARBA" id="ARBA00001935"/>
    </source>
</evidence>
<dbReference type="Gene3D" id="2.60.40.200">
    <property type="entry name" value="Superoxide dismutase, copper/zinc binding domain"/>
    <property type="match status" value="1"/>
</dbReference>
<keyword evidence="6" id="KW-0862">Zinc</keyword>
<keyword evidence="9" id="KW-0186">Copper</keyword>
<evidence type="ECO:0000256" key="7">
    <source>
        <dbReference type="ARBA" id="ARBA00022862"/>
    </source>
</evidence>
<dbReference type="FunFam" id="2.60.40.200:FF:000013">
    <property type="entry name" value="Superoxide dismutase [Cu-Zn]"/>
    <property type="match status" value="1"/>
</dbReference>
<dbReference type="Pfam" id="PF00080">
    <property type="entry name" value="Sod_Cu"/>
    <property type="match status" value="1"/>
</dbReference>
<dbReference type="InterPro" id="IPR001424">
    <property type="entry name" value="SOD_Cu_Zn_dom"/>
</dbReference>